<dbReference type="STRING" id="95161.SAMN05660874_00758"/>
<dbReference type="Gene3D" id="3.40.710.10">
    <property type="entry name" value="DD-peptidase/beta-lactamase superfamily"/>
    <property type="match status" value="1"/>
</dbReference>
<feature type="domain" description="Beta-lactamase-related" evidence="1">
    <location>
        <begin position="17"/>
        <end position="327"/>
    </location>
</feature>
<dbReference type="InterPro" id="IPR012338">
    <property type="entry name" value="Beta-lactam/transpept-like"/>
</dbReference>
<reference evidence="4" key="1">
    <citation type="submission" date="2016-10" db="EMBL/GenBank/DDBJ databases">
        <authorList>
            <person name="Varghese N."/>
            <person name="Submissions S."/>
        </authorList>
    </citation>
    <scope>NUCLEOTIDE SEQUENCE [LARGE SCALE GENOMIC DNA]</scope>
    <source>
        <strain evidence="4">DSM 44771</strain>
    </source>
</reference>
<feature type="domain" description="DUF7586" evidence="2">
    <location>
        <begin position="350"/>
        <end position="434"/>
    </location>
</feature>
<evidence type="ECO:0000313" key="4">
    <source>
        <dbReference type="Proteomes" id="UP000198852"/>
    </source>
</evidence>
<dbReference type="EMBL" id="FOZX01000001">
    <property type="protein sequence ID" value="SFS39295.1"/>
    <property type="molecule type" value="Genomic_DNA"/>
</dbReference>
<keyword evidence="4" id="KW-1185">Reference proteome</keyword>
<dbReference type="Proteomes" id="UP000198852">
    <property type="component" value="Unassembled WGS sequence"/>
</dbReference>
<dbReference type="Pfam" id="PF00144">
    <property type="entry name" value="Beta-lactamase"/>
    <property type="match status" value="1"/>
</dbReference>
<evidence type="ECO:0000259" key="2">
    <source>
        <dbReference type="Pfam" id="PF24491"/>
    </source>
</evidence>
<dbReference type="SUPFAM" id="SSF56601">
    <property type="entry name" value="beta-lactamase/transpeptidase-like"/>
    <property type="match status" value="1"/>
</dbReference>
<dbReference type="Pfam" id="PF24491">
    <property type="entry name" value="DUF7586"/>
    <property type="match status" value="1"/>
</dbReference>
<dbReference type="PANTHER" id="PTHR46825">
    <property type="entry name" value="D-ALANYL-D-ALANINE-CARBOXYPEPTIDASE/ENDOPEPTIDASE AMPH"/>
    <property type="match status" value="1"/>
</dbReference>
<accession>A0A1I6PGW5</accession>
<protein>
    <submittedName>
        <fullName evidence="3">CubicO group peptidase, beta-lactamase class C family</fullName>
    </submittedName>
</protein>
<evidence type="ECO:0000259" key="1">
    <source>
        <dbReference type="Pfam" id="PF00144"/>
    </source>
</evidence>
<dbReference type="InterPro" id="IPR001466">
    <property type="entry name" value="Beta-lactam-related"/>
</dbReference>
<evidence type="ECO:0000313" key="3">
    <source>
        <dbReference type="EMBL" id="SFS39295.1"/>
    </source>
</evidence>
<dbReference type="PANTHER" id="PTHR46825:SF7">
    <property type="entry name" value="D-ALANYL-D-ALANINE CARBOXYPEPTIDASE"/>
    <property type="match status" value="1"/>
</dbReference>
<proteinExistence type="predicted"/>
<gene>
    <name evidence="3" type="ORF">SAMN05660874_00758</name>
</gene>
<sequence>MVTSLLPSTQRALLRRLAVEQSENRVPSLIAGLLRDGETIWVDSRGQVNGAPASTDTQYRIGSITKTFVGVMVMRLRDEGRLDLTDKLDEHLPGTALGDRSLGEILSQSSGLTAEPAGQWWERTPGGSPEELLATVDGSAIRPTPRHQFHYSNVGFGILGELVARLRGAPWHEVMEREILRPLDMRRTTLSPVAPHAEGLAVHPWADVVLPEPAEDTGAMAPAGQLWSTFDDMARWARFVLGDTGEVLHPDTVAEMRVPGSVDDGPEWRSGYGLGLQLIRNNGRRLAGHSGSMPGFLASVWADPAENEAVIFMANTTAGVTGALGTDLLDALAEHEPRIPAPWVPRPDVDMGLLELTGEWYWGPSPHVLRVLSNGLLDLRPGHGRKGRASRFRPNGDGTWTGLDGYYAGETLRIGRDADGIPNHLNLNTFIFTRTPYAADAPVPGGVAGWRPAGS</sequence>
<organism evidence="3 4">
    <name type="scientific">Saccharopolyspora flava</name>
    <dbReference type="NCBI Taxonomy" id="95161"/>
    <lineage>
        <taxon>Bacteria</taxon>
        <taxon>Bacillati</taxon>
        <taxon>Actinomycetota</taxon>
        <taxon>Actinomycetes</taxon>
        <taxon>Pseudonocardiales</taxon>
        <taxon>Pseudonocardiaceae</taxon>
        <taxon>Saccharopolyspora</taxon>
    </lineage>
</organism>
<dbReference type="AlphaFoldDB" id="A0A1I6PGW5"/>
<dbReference type="OrthoDB" id="3863176at2"/>
<dbReference type="InterPro" id="IPR056008">
    <property type="entry name" value="DUF7586"/>
</dbReference>
<name>A0A1I6PGW5_9PSEU</name>
<dbReference type="RefSeq" id="WP_093413680.1">
    <property type="nucleotide sequence ID" value="NZ_FOZX01000001.1"/>
</dbReference>
<dbReference type="InterPro" id="IPR050491">
    <property type="entry name" value="AmpC-like"/>
</dbReference>